<reference evidence="4" key="1">
    <citation type="submission" date="2024-02" db="EMBL/GenBank/DDBJ databases">
        <authorList>
            <consortium name="ELIXIR-Norway"/>
            <consortium name="Elixir Norway"/>
        </authorList>
    </citation>
    <scope>NUCLEOTIDE SEQUENCE</scope>
</reference>
<feature type="compositionally biased region" description="Basic and acidic residues" evidence="2">
    <location>
        <begin position="164"/>
        <end position="177"/>
    </location>
</feature>
<evidence type="ECO:0000256" key="1">
    <source>
        <dbReference type="PROSITE-ProRule" id="PRU00047"/>
    </source>
</evidence>
<keyword evidence="5" id="KW-1185">Reference proteome</keyword>
<protein>
    <recommendedName>
        <fullName evidence="3">CCHC-type domain-containing protein</fullName>
    </recommendedName>
</protein>
<dbReference type="InterPro" id="IPR001878">
    <property type="entry name" value="Znf_CCHC"/>
</dbReference>
<name>A0ABP0VCR9_9BRYO</name>
<keyword evidence="1" id="KW-0479">Metal-binding</keyword>
<feature type="compositionally biased region" description="Polar residues" evidence="2">
    <location>
        <begin position="99"/>
        <end position="110"/>
    </location>
</feature>
<feature type="compositionally biased region" description="Polar residues" evidence="2">
    <location>
        <begin position="117"/>
        <end position="135"/>
    </location>
</feature>
<dbReference type="InterPro" id="IPR036875">
    <property type="entry name" value="Znf_CCHC_sf"/>
</dbReference>
<gene>
    <name evidence="4" type="ORF">CSSPJE1EN1_LOCUS27061</name>
</gene>
<accession>A0ABP0VCR9</accession>
<dbReference type="EMBL" id="CAXAQS010000449">
    <property type="protein sequence ID" value="CAK9251683.1"/>
    <property type="molecule type" value="Genomic_DNA"/>
</dbReference>
<feature type="region of interest" description="Disordered" evidence="2">
    <location>
        <begin position="82"/>
        <end position="225"/>
    </location>
</feature>
<evidence type="ECO:0000256" key="2">
    <source>
        <dbReference type="SAM" id="MobiDB-lite"/>
    </source>
</evidence>
<feature type="domain" description="CCHC-type" evidence="3">
    <location>
        <begin position="68"/>
        <end position="82"/>
    </location>
</feature>
<dbReference type="PROSITE" id="PS50158">
    <property type="entry name" value="ZF_CCHC"/>
    <property type="match status" value="1"/>
</dbReference>
<sequence>MASSIGEVLDIESPNSYIKRPAGPMVTIEVKDISKLAGIIRIPSMVEGAGPGDTTAQRILYSGLPNQCRKCRRFGHLARACPLNRAPPQGSGAPPKATSEGQRGTDQRTGTSRHRWNTTQIKKPTSQHGNAGNRSSRSDPNKTGAMVGNSLRPGKLQPTTSKGLENKDTKGEEDKRGKSNPRLAKVWKTRIPRGKKTRGENQPPPLSPYARAGPGHGGEHNLTTT</sequence>
<keyword evidence="1" id="KW-0862">Zinc</keyword>
<evidence type="ECO:0000313" key="5">
    <source>
        <dbReference type="Proteomes" id="UP001497444"/>
    </source>
</evidence>
<keyword evidence="1" id="KW-0863">Zinc-finger</keyword>
<proteinExistence type="predicted"/>
<comment type="caution">
    <text evidence="4">The sequence shown here is derived from an EMBL/GenBank/DDBJ whole genome shotgun (WGS) entry which is preliminary data.</text>
</comment>
<evidence type="ECO:0000313" key="4">
    <source>
        <dbReference type="EMBL" id="CAK9251683.1"/>
    </source>
</evidence>
<feature type="compositionally biased region" description="Basic residues" evidence="2">
    <location>
        <begin position="185"/>
        <end position="196"/>
    </location>
</feature>
<dbReference type="Proteomes" id="UP001497444">
    <property type="component" value="Unassembled WGS sequence"/>
</dbReference>
<dbReference type="Gene3D" id="4.10.60.10">
    <property type="entry name" value="Zinc finger, CCHC-type"/>
    <property type="match status" value="1"/>
</dbReference>
<evidence type="ECO:0000259" key="3">
    <source>
        <dbReference type="PROSITE" id="PS50158"/>
    </source>
</evidence>
<dbReference type="SUPFAM" id="SSF57756">
    <property type="entry name" value="Retrovirus zinc finger-like domains"/>
    <property type="match status" value="1"/>
</dbReference>
<organism evidence="4 5">
    <name type="scientific">Sphagnum jensenii</name>
    <dbReference type="NCBI Taxonomy" id="128206"/>
    <lineage>
        <taxon>Eukaryota</taxon>
        <taxon>Viridiplantae</taxon>
        <taxon>Streptophyta</taxon>
        <taxon>Embryophyta</taxon>
        <taxon>Bryophyta</taxon>
        <taxon>Sphagnophytina</taxon>
        <taxon>Sphagnopsida</taxon>
        <taxon>Sphagnales</taxon>
        <taxon>Sphagnaceae</taxon>
        <taxon>Sphagnum</taxon>
    </lineage>
</organism>